<dbReference type="PANTHER" id="PTHR43539:SF68">
    <property type="entry name" value="FLAVIN-BINDING MONOOXYGENASE-LIKE PROTEIN (AFU_ORTHOLOGUE AFUA_4G09220)"/>
    <property type="match status" value="1"/>
</dbReference>
<keyword evidence="1" id="KW-0560">Oxidoreductase</keyword>
<evidence type="ECO:0000256" key="1">
    <source>
        <dbReference type="ARBA" id="ARBA00023002"/>
    </source>
</evidence>
<name>A0AAD4KZS3_9EURO</name>
<protein>
    <submittedName>
        <fullName evidence="2">Flavin-containing monooxygenase</fullName>
    </submittedName>
</protein>
<dbReference type="EMBL" id="JAJTJA010000001">
    <property type="protein sequence ID" value="KAH8704913.1"/>
    <property type="molecule type" value="Genomic_DNA"/>
</dbReference>
<gene>
    <name evidence="2" type="ORF">BGW36DRAFT_353353</name>
</gene>
<proteinExistence type="predicted"/>
<comment type="caution">
    <text evidence="2">The sequence shown here is derived from an EMBL/GenBank/DDBJ whole genome shotgun (WGS) entry which is preliminary data.</text>
</comment>
<evidence type="ECO:0000313" key="3">
    <source>
        <dbReference type="Proteomes" id="UP001201262"/>
    </source>
</evidence>
<dbReference type="Gene3D" id="3.50.50.60">
    <property type="entry name" value="FAD/NAD(P)-binding domain"/>
    <property type="match status" value="1"/>
</dbReference>
<reference evidence="2" key="1">
    <citation type="submission" date="2021-12" db="EMBL/GenBank/DDBJ databases">
        <title>Convergent genome expansion in fungi linked to evolution of root-endophyte symbiosis.</title>
        <authorList>
            <consortium name="DOE Joint Genome Institute"/>
            <person name="Ke Y.-H."/>
            <person name="Bonito G."/>
            <person name="Liao H.-L."/>
            <person name="Looney B."/>
            <person name="Rojas-Flechas A."/>
            <person name="Nash J."/>
            <person name="Hameed K."/>
            <person name="Schadt C."/>
            <person name="Martin F."/>
            <person name="Crous P.W."/>
            <person name="Miettinen O."/>
            <person name="Magnuson J.K."/>
            <person name="Labbe J."/>
            <person name="Jacobson D."/>
            <person name="Doktycz M.J."/>
            <person name="Veneault-Fourrey C."/>
            <person name="Kuo A."/>
            <person name="Mondo S."/>
            <person name="Calhoun S."/>
            <person name="Riley R."/>
            <person name="Ohm R."/>
            <person name="LaButti K."/>
            <person name="Andreopoulos B."/>
            <person name="Pangilinan J."/>
            <person name="Nolan M."/>
            <person name="Tritt A."/>
            <person name="Clum A."/>
            <person name="Lipzen A."/>
            <person name="Daum C."/>
            <person name="Barry K."/>
            <person name="Grigoriev I.V."/>
            <person name="Vilgalys R."/>
        </authorList>
    </citation>
    <scope>NUCLEOTIDE SEQUENCE</scope>
    <source>
        <strain evidence="2">PMI_201</strain>
    </source>
</reference>
<dbReference type="PANTHER" id="PTHR43539">
    <property type="entry name" value="FLAVIN-BINDING MONOOXYGENASE-LIKE PROTEIN (AFU_ORTHOLOGUE AFUA_4G09220)"/>
    <property type="match status" value="1"/>
</dbReference>
<keyword evidence="2" id="KW-0503">Monooxygenase</keyword>
<dbReference type="GeneID" id="70243715"/>
<sequence>MAITETKKRKVLDGLPRALPTGNIPENTDAVAVSNCFSEKIASLEKDDFVPHAIWRDVFSLTGTLRTFYSAAYIGPTWHTLCGKRQVGSLKLRSETALVVRPNPNNAWIVVSFTFILKEPIASSCLGFLYLIPNENGDWKIWIISTMLDQLRDYANVDHLDPASLCFQHNNSDSHPPNGARAAEYDCIVIGAGQAGLCTAGRLKALGVSYICIERTHEIGDSWRLRYDSLKIHTGRENSHLPFGRTFALDDPEWLTKDHLAGAFQKWVQKFDINVMLSTTVESGSWAESTRLWTLNLRKQCPNKEPEIFTITSSNVVLAAGGGCLVPVIPEYANKDYKNGLDWKGKHGVVVGTANTGHDVAEDMVNSGLASVTMVQRSKTYVIPLQEHMNYLNSMYNVETPPKIGDLKIFLPPLSVMRELGLEDTRASYAANPDRYANLEKAGFHLDRDDDILYHITEMFGGHYIDTGTSKKIADGLIKMKSGSLPVSYTEDGLLFADGSHLKADAVVFTTGFLGNMRDTARQLFGDEVADRADDFWGVDDEGEIKGAYKPMEQLGLWYMGGGIAHARFFSRFVALQIKAALEGRAFPVFNEKQPSI</sequence>
<organism evidence="2 3">
    <name type="scientific">Talaromyces proteolyticus</name>
    <dbReference type="NCBI Taxonomy" id="1131652"/>
    <lineage>
        <taxon>Eukaryota</taxon>
        <taxon>Fungi</taxon>
        <taxon>Dikarya</taxon>
        <taxon>Ascomycota</taxon>
        <taxon>Pezizomycotina</taxon>
        <taxon>Eurotiomycetes</taxon>
        <taxon>Eurotiomycetidae</taxon>
        <taxon>Eurotiales</taxon>
        <taxon>Trichocomaceae</taxon>
        <taxon>Talaromyces</taxon>
        <taxon>Talaromyces sect. Bacilispori</taxon>
    </lineage>
</organism>
<dbReference type="InterPro" id="IPR036188">
    <property type="entry name" value="FAD/NAD-bd_sf"/>
</dbReference>
<dbReference type="InterPro" id="IPR050982">
    <property type="entry name" value="Auxin_biosynth/cation_transpt"/>
</dbReference>
<dbReference type="GO" id="GO:0050660">
    <property type="term" value="F:flavin adenine dinucleotide binding"/>
    <property type="evidence" value="ECO:0007669"/>
    <property type="project" value="TreeGrafter"/>
</dbReference>
<dbReference type="SUPFAM" id="SSF51905">
    <property type="entry name" value="FAD/NAD(P)-binding domain"/>
    <property type="match status" value="1"/>
</dbReference>
<dbReference type="RefSeq" id="XP_046077534.1">
    <property type="nucleotide sequence ID" value="XM_046213428.1"/>
</dbReference>
<dbReference type="Proteomes" id="UP001201262">
    <property type="component" value="Unassembled WGS sequence"/>
</dbReference>
<dbReference type="AlphaFoldDB" id="A0AAD4KZS3"/>
<accession>A0AAD4KZS3</accession>
<keyword evidence="3" id="KW-1185">Reference proteome</keyword>
<evidence type="ECO:0000313" key="2">
    <source>
        <dbReference type="EMBL" id="KAH8704913.1"/>
    </source>
</evidence>
<dbReference type="GO" id="GO:0004497">
    <property type="term" value="F:monooxygenase activity"/>
    <property type="evidence" value="ECO:0007669"/>
    <property type="project" value="UniProtKB-KW"/>
</dbReference>
<dbReference type="Pfam" id="PF13738">
    <property type="entry name" value="Pyr_redox_3"/>
    <property type="match status" value="1"/>
</dbReference>